<feature type="region of interest" description="Disordered" evidence="4">
    <location>
        <begin position="1"/>
        <end position="24"/>
    </location>
</feature>
<feature type="domain" description="4Fe-4S ferredoxin-type" evidence="5">
    <location>
        <begin position="24"/>
        <end position="53"/>
    </location>
</feature>
<dbReference type="GO" id="GO:0051536">
    <property type="term" value="F:iron-sulfur cluster binding"/>
    <property type="evidence" value="ECO:0007669"/>
    <property type="project" value="UniProtKB-KW"/>
</dbReference>
<dbReference type="InterPro" id="IPR017900">
    <property type="entry name" value="4Fe4S_Fe_S_CS"/>
</dbReference>
<dbReference type="SUPFAM" id="SSF54862">
    <property type="entry name" value="4Fe-4S ferredoxins"/>
    <property type="match status" value="1"/>
</dbReference>
<evidence type="ECO:0000313" key="6">
    <source>
        <dbReference type="EMBL" id="PKK88162.1"/>
    </source>
</evidence>
<dbReference type="PROSITE" id="PS51379">
    <property type="entry name" value="4FE4S_FER_2"/>
    <property type="match status" value="2"/>
</dbReference>
<evidence type="ECO:0000256" key="3">
    <source>
        <dbReference type="ARBA" id="ARBA00023014"/>
    </source>
</evidence>
<protein>
    <recommendedName>
        <fullName evidence="5">4Fe-4S ferredoxin-type domain-containing protein</fullName>
    </recommendedName>
</protein>
<keyword evidence="3" id="KW-0411">Iron-sulfur</keyword>
<dbReference type="AlphaFoldDB" id="A0A2N1PIP1"/>
<dbReference type="PANTHER" id="PTHR43122">
    <property type="entry name" value="FERREDOXIN SUBUNIT OF PYRUVATE:FLAVODOXIN OXIDOREDUCTASE-RELATED"/>
    <property type="match status" value="1"/>
</dbReference>
<dbReference type="InterPro" id="IPR017896">
    <property type="entry name" value="4Fe4S_Fe-S-bd"/>
</dbReference>
<organism evidence="6 7">
    <name type="scientific">Candidatus Wallbacteria bacterium HGW-Wallbacteria-1</name>
    <dbReference type="NCBI Taxonomy" id="2013854"/>
    <lineage>
        <taxon>Bacteria</taxon>
        <taxon>Candidatus Walliibacteriota</taxon>
    </lineage>
</organism>
<evidence type="ECO:0000313" key="7">
    <source>
        <dbReference type="Proteomes" id="UP000233256"/>
    </source>
</evidence>
<dbReference type="PROSITE" id="PS00198">
    <property type="entry name" value="4FE4S_FER_1"/>
    <property type="match status" value="1"/>
</dbReference>
<evidence type="ECO:0000256" key="2">
    <source>
        <dbReference type="ARBA" id="ARBA00023004"/>
    </source>
</evidence>
<feature type="domain" description="4Fe-4S ferredoxin-type" evidence="5">
    <location>
        <begin position="54"/>
        <end position="84"/>
    </location>
</feature>
<evidence type="ECO:0000256" key="1">
    <source>
        <dbReference type="ARBA" id="ARBA00022723"/>
    </source>
</evidence>
<gene>
    <name evidence="6" type="ORF">CVV64_20000</name>
</gene>
<dbReference type="PANTHER" id="PTHR43122:SF1">
    <property type="entry name" value="IRON-SULFUR-BINDING PROTEIN"/>
    <property type="match status" value="1"/>
</dbReference>
<reference evidence="6 7" key="1">
    <citation type="journal article" date="2017" name="ISME J.">
        <title>Potential for microbial H2 and metal transformations associated with novel bacteria and archaea in deep terrestrial subsurface sediments.</title>
        <authorList>
            <person name="Hernsdorf A.W."/>
            <person name="Amano Y."/>
            <person name="Miyakawa K."/>
            <person name="Ise K."/>
            <person name="Suzuki Y."/>
            <person name="Anantharaman K."/>
            <person name="Probst A."/>
            <person name="Burstein D."/>
            <person name="Thomas B.C."/>
            <person name="Banfield J.F."/>
        </authorList>
    </citation>
    <scope>NUCLEOTIDE SEQUENCE [LARGE SCALE GENOMIC DNA]</scope>
    <source>
        <strain evidence="6">HGW-Wallbacteria-1</strain>
    </source>
</reference>
<dbReference type="Gene3D" id="3.30.70.3270">
    <property type="match status" value="1"/>
</dbReference>
<keyword evidence="1" id="KW-0479">Metal-binding</keyword>
<evidence type="ECO:0000259" key="5">
    <source>
        <dbReference type="PROSITE" id="PS51379"/>
    </source>
</evidence>
<dbReference type="Pfam" id="PF13237">
    <property type="entry name" value="Fer4_10"/>
    <property type="match status" value="1"/>
</dbReference>
<dbReference type="Proteomes" id="UP000233256">
    <property type="component" value="Unassembled WGS sequence"/>
</dbReference>
<proteinExistence type="predicted"/>
<name>A0A2N1PIP1_9BACT</name>
<dbReference type="Gene3D" id="3.30.70.20">
    <property type="match status" value="1"/>
</dbReference>
<feature type="region of interest" description="Disordered" evidence="4">
    <location>
        <begin position="85"/>
        <end position="104"/>
    </location>
</feature>
<accession>A0A2N1PIP1</accession>
<dbReference type="GO" id="GO:0046872">
    <property type="term" value="F:metal ion binding"/>
    <property type="evidence" value="ECO:0007669"/>
    <property type="project" value="UniProtKB-KW"/>
</dbReference>
<keyword evidence="2" id="KW-0408">Iron</keyword>
<feature type="compositionally biased region" description="Gly residues" evidence="4">
    <location>
        <begin position="13"/>
        <end position="22"/>
    </location>
</feature>
<feature type="compositionally biased region" description="Polar residues" evidence="4">
    <location>
        <begin position="95"/>
        <end position="104"/>
    </location>
</feature>
<evidence type="ECO:0000256" key="4">
    <source>
        <dbReference type="SAM" id="MobiDB-lite"/>
    </source>
</evidence>
<comment type="caution">
    <text evidence="6">The sequence shown here is derived from an EMBL/GenBank/DDBJ whole genome shotgun (WGS) entry which is preliminary data.</text>
</comment>
<sequence>MSDQNHAKEVGTAGTGNRGGKGVFEPRINKSWCKRCGICISVCPRGVLAFNDERQLFVEKKDDCIGCLMCEKICPDFAIEIFREDEPLTPDANGSDDNSQGGQQ</sequence>
<dbReference type="EMBL" id="PGXC01000061">
    <property type="protein sequence ID" value="PKK88162.1"/>
    <property type="molecule type" value="Genomic_DNA"/>
</dbReference>